<dbReference type="Proteomes" id="UP000516230">
    <property type="component" value="Chromosome"/>
</dbReference>
<dbReference type="EMBL" id="CP060825">
    <property type="protein sequence ID" value="QNP65474.1"/>
    <property type="molecule type" value="Genomic_DNA"/>
</dbReference>
<accession>A0A7H0HY58</accession>
<keyword evidence="1" id="KW-1133">Transmembrane helix</keyword>
<feature type="transmembrane region" description="Helical" evidence="1">
    <location>
        <begin position="110"/>
        <end position="131"/>
    </location>
</feature>
<gene>
    <name evidence="3" type="ORF">IAG43_22775</name>
</gene>
<keyword evidence="1" id="KW-0472">Membrane</keyword>
<proteinExistence type="predicted"/>
<dbReference type="RefSeq" id="WP_187742554.1">
    <property type="nucleotide sequence ID" value="NZ_CP060825.1"/>
</dbReference>
<feature type="domain" description="DUF1206" evidence="2">
    <location>
        <begin position="30"/>
        <end position="96"/>
    </location>
</feature>
<feature type="domain" description="DUF1206" evidence="2">
    <location>
        <begin position="207"/>
        <end position="275"/>
    </location>
</feature>
<dbReference type="AlphaFoldDB" id="A0A7H0HY58"/>
<dbReference type="Pfam" id="PF06724">
    <property type="entry name" value="DUF1206"/>
    <property type="match status" value="3"/>
</dbReference>
<keyword evidence="1" id="KW-0812">Transmembrane</keyword>
<sequence length="277" mass="28431">MNAHVLGARGSATARKAANSKAVGYGARWGLAARGVLYILIGVLALQIALGDGGEQADRGGALATLSEQPFGSVMLWVVGIGLVGMALWRLSEAAFGAAGPDGGKASKRALSGARAVFYAFVAYSVLAFAAGESGSGSSDQQSQDVTSRALELPAGQWLVGLAGAGIVVAGVVVAARAAMRKYHKHLKRGEMSRGARRFTDVTGVGGGVARGAVFAVIGFFVARAAIQYDPDEAKGFDDALRTFADTPAGPWLLALIAAGLALFGVFSFAMARWRKV</sequence>
<name>A0A7H0HY58_9ACTN</name>
<feature type="transmembrane region" description="Helical" evidence="1">
    <location>
        <begin position="158"/>
        <end position="179"/>
    </location>
</feature>
<organism evidence="3 4">
    <name type="scientific">Streptomyces genisteinicus</name>
    <dbReference type="NCBI Taxonomy" id="2768068"/>
    <lineage>
        <taxon>Bacteria</taxon>
        <taxon>Bacillati</taxon>
        <taxon>Actinomycetota</taxon>
        <taxon>Actinomycetes</taxon>
        <taxon>Kitasatosporales</taxon>
        <taxon>Streptomycetaceae</taxon>
        <taxon>Streptomyces</taxon>
    </lineage>
</organism>
<evidence type="ECO:0000313" key="4">
    <source>
        <dbReference type="Proteomes" id="UP000516230"/>
    </source>
</evidence>
<dbReference type="InterPro" id="IPR009597">
    <property type="entry name" value="DUF1206"/>
</dbReference>
<reference evidence="3 4" key="1">
    <citation type="submission" date="2020-08" db="EMBL/GenBank/DDBJ databases">
        <title>A novel species.</title>
        <authorList>
            <person name="Gao J."/>
        </authorList>
    </citation>
    <scope>NUCLEOTIDE SEQUENCE [LARGE SCALE GENOMIC DNA]</scope>
    <source>
        <strain evidence="3 4">CRPJ-33</strain>
    </source>
</reference>
<keyword evidence="4" id="KW-1185">Reference proteome</keyword>
<evidence type="ECO:0000256" key="1">
    <source>
        <dbReference type="SAM" id="Phobius"/>
    </source>
</evidence>
<evidence type="ECO:0000259" key="2">
    <source>
        <dbReference type="Pfam" id="PF06724"/>
    </source>
</evidence>
<feature type="domain" description="DUF1206" evidence="2">
    <location>
        <begin position="114"/>
        <end position="181"/>
    </location>
</feature>
<feature type="transmembrane region" description="Helical" evidence="1">
    <location>
        <begin position="70"/>
        <end position="89"/>
    </location>
</feature>
<feature type="transmembrane region" description="Helical" evidence="1">
    <location>
        <begin position="252"/>
        <end position="272"/>
    </location>
</feature>
<feature type="transmembrane region" description="Helical" evidence="1">
    <location>
        <begin position="199"/>
        <end position="223"/>
    </location>
</feature>
<protein>
    <submittedName>
        <fullName evidence="3">DUF1206 domain-containing protein</fullName>
    </submittedName>
</protein>
<dbReference type="KEGG" id="sgj:IAG43_22775"/>
<feature type="transmembrane region" description="Helical" evidence="1">
    <location>
        <begin position="31"/>
        <end position="50"/>
    </location>
</feature>
<evidence type="ECO:0000313" key="3">
    <source>
        <dbReference type="EMBL" id="QNP65474.1"/>
    </source>
</evidence>